<dbReference type="EMBL" id="JANBPG010000785">
    <property type="protein sequence ID" value="KAJ1893806.1"/>
    <property type="molecule type" value="Genomic_DNA"/>
</dbReference>
<dbReference type="Proteomes" id="UP001150581">
    <property type="component" value="Unassembled WGS sequence"/>
</dbReference>
<evidence type="ECO:0000313" key="1">
    <source>
        <dbReference type="EMBL" id="KAJ1893806.1"/>
    </source>
</evidence>
<organism evidence="1 2">
    <name type="scientific">Kickxella alabastrina</name>
    <dbReference type="NCBI Taxonomy" id="61397"/>
    <lineage>
        <taxon>Eukaryota</taxon>
        <taxon>Fungi</taxon>
        <taxon>Fungi incertae sedis</taxon>
        <taxon>Zoopagomycota</taxon>
        <taxon>Kickxellomycotina</taxon>
        <taxon>Kickxellomycetes</taxon>
        <taxon>Kickxellales</taxon>
        <taxon>Kickxellaceae</taxon>
        <taxon>Kickxella</taxon>
    </lineage>
</organism>
<accession>A0ACC1IE85</accession>
<name>A0ACC1IE85_9FUNG</name>
<sequence>MACEINNLASTKRHLAAAKSQADELIPVLKALEQLYAKLADSSTAWSTDLVQQESEFRQSRHQHYLDLQQTMDEQYAELRRDSVHMRVANAERSFKRDLDSYVQNQSSPRQRSHTNVSRATAGGAAASVADVVLAPENWAGGSCADQDFFGDSDEAGLKSLGTIKQRPKGGTMPSEFGRLASRQGKSAKKGKGFSAAARANYKDGDEAKILDDDDDERLGAGSRMGFVVLGDEDFSGT</sequence>
<evidence type="ECO:0000313" key="2">
    <source>
        <dbReference type="Proteomes" id="UP001150581"/>
    </source>
</evidence>
<protein>
    <submittedName>
        <fullName evidence="1">Uncharacterized protein</fullName>
    </submittedName>
</protein>
<comment type="caution">
    <text evidence="1">The sequence shown here is derived from an EMBL/GenBank/DDBJ whole genome shotgun (WGS) entry which is preliminary data.</text>
</comment>
<keyword evidence="2" id="KW-1185">Reference proteome</keyword>
<proteinExistence type="predicted"/>
<gene>
    <name evidence="1" type="ORF">LPJ66_005548</name>
</gene>
<reference evidence="1" key="1">
    <citation type="submission" date="2022-07" db="EMBL/GenBank/DDBJ databases">
        <title>Phylogenomic reconstructions and comparative analyses of Kickxellomycotina fungi.</title>
        <authorList>
            <person name="Reynolds N.K."/>
            <person name="Stajich J.E."/>
            <person name="Barry K."/>
            <person name="Grigoriev I.V."/>
            <person name="Crous P."/>
            <person name="Smith M.E."/>
        </authorList>
    </citation>
    <scope>NUCLEOTIDE SEQUENCE</scope>
    <source>
        <strain evidence="1">Benny 63K</strain>
    </source>
</reference>